<keyword evidence="3" id="KW-1185">Reference proteome</keyword>
<evidence type="ECO:0000313" key="3">
    <source>
        <dbReference type="Proteomes" id="UP000689195"/>
    </source>
</evidence>
<evidence type="ECO:0000313" key="2">
    <source>
        <dbReference type="EMBL" id="CAD8151704.1"/>
    </source>
</evidence>
<gene>
    <name evidence="2" type="ORF">PPENT_87.1.T0220062</name>
</gene>
<accession>A0A8S1TJ67</accession>
<dbReference type="EMBL" id="CAJJDO010000022">
    <property type="protein sequence ID" value="CAD8151704.1"/>
    <property type="molecule type" value="Genomic_DNA"/>
</dbReference>
<comment type="caution">
    <text evidence="2">The sequence shown here is derived from an EMBL/GenBank/DDBJ whole genome shotgun (WGS) entry which is preliminary data.</text>
</comment>
<feature type="coiled-coil region" evidence="1">
    <location>
        <begin position="340"/>
        <end position="378"/>
    </location>
</feature>
<dbReference type="Proteomes" id="UP000689195">
    <property type="component" value="Unassembled WGS sequence"/>
</dbReference>
<keyword evidence="1" id="KW-0175">Coiled coil</keyword>
<organism evidence="2 3">
    <name type="scientific">Paramecium pentaurelia</name>
    <dbReference type="NCBI Taxonomy" id="43138"/>
    <lineage>
        <taxon>Eukaryota</taxon>
        <taxon>Sar</taxon>
        <taxon>Alveolata</taxon>
        <taxon>Ciliophora</taxon>
        <taxon>Intramacronucleata</taxon>
        <taxon>Oligohymenophorea</taxon>
        <taxon>Peniculida</taxon>
        <taxon>Parameciidae</taxon>
        <taxon>Paramecium</taxon>
    </lineage>
</organism>
<name>A0A8S1TJ67_9CILI</name>
<proteinExistence type="predicted"/>
<dbReference type="AlphaFoldDB" id="A0A8S1TJ67"/>
<dbReference type="OrthoDB" id="1305at2759"/>
<evidence type="ECO:0000256" key="1">
    <source>
        <dbReference type="SAM" id="Coils"/>
    </source>
</evidence>
<protein>
    <submittedName>
        <fullName evidence="2">Uncharacterized protein</fullName>
    </submittedName>
</protein>
<reference evidence="2" key="1">
    <citation type="submission" date="2021-01" db="EMBL/GenBank/DDBJ databases">
        <authorList>
            <consortium name="Genoscope - CEA"/>
            <person name="William W."/>
        </authorList>
    </citation>
    <scope>NUCLEOTIDE SEQUENCE</scope>
</reference>
<sequence length="508" mass="61030">MAQFHKGFTWTQCTSTLKTKNTFINLRQTVTPNQGPVLLKIDTERELKYTNDLGWNWHKSWNIPNISVKISLQNEECTQWINCQVQLMAVKMLQNDLFEEVGLEGITQYDIIDGKAFFSGVKFNSTTYNHQGHRFQLLILLKEKENIILGLQSPPVFVDSRKSARDEHRQIQYIQPFEPRYLERNFCKKEKHFNDVVDAPIENNENGLHNYLTAPNIRNKIKHPLFMALKFSRCLNIYYQNNLETDNYLIEFQKQLMSKYQQSQYIIVFQSNNNRIRKKIEESLTQLFGQSMISVVERKYLDETQFKKLEFSSDDYSLIYTQLQELMNQYSQDQYNQSVKQQQEQQQSDMNIEQQQQQQQQEQQQQQQEQQQQQQQQQPIQTEQLLQQQPPKILTHSERKSAFTKYLDKLPTKNFEEEKQEQQQRMEKLNNIREMENYDKVQKIVKVEEELIQNRTQQQQQYSQQQYQQYAPINHPFSILLQQKLQEQILQYYFIQQQLMLLQKPPSV</sequence>